<dbReference type="Gene3D" id="2.30.110.10">
    <property type="entry name" value="Electron Transport, Fmn-binding Protein, Chain A"/>
    <property type="match status" value="1"/>
</dbReference>
<protein>
    <submittedName>
        <fullName evidence="1">Uncharacterized protein</fullName>
    </submittedName>
</protein>
<organism evidence="1">
    <name type="scientific">marine metagenome</name>
    <dbReference type="NCBI Taxonomy" id="408172"/>
    <lineage>
        <taxon>unclassified sequences</taxon>
        <taxon>metagenomes</taxon>
        <taxon>ecological metagenomes</taxon>
    </lineage>
</organism>
<dbReference type="EMBL" id="UINC01030609">
    <property type="protein sequence ID" value="SVB15274.1"/>
    <property type="molecule type" value="Genomic_DNA"/>
</dbReference>
<gene>
    <name evidence="1" type="ORF">METZ01_LOCUS168128</name>
</gene>
<accession>A0A382BNM0</accession>
<reference evidence="1" key="1">
    <citation type="submission" date="2018-05" db="EMBL/GenBank/DDBJ databases">
        <authorList>
            <person name="Lanie J.A."/>
            <person name="Ng W.-L."/>
            <person name="Kazmierczak K.M."/>
            <person name="Andrzejewski T.M."/>
            <person name="Davidsen T.M."/>
            <person name="Wayne K.J."/>
            <person name="Tettelin H."/>
            <person name="Glass J.I."/>
            <person name="Rusch D."/>
            <person name="Podicherti R."/>
            <person name="Tsui H.-C.T."/>
            <person name="Winkler M.E."/>
        </authorList>
    </citation>
    <scope>NUCLEOTIDE SEQUENCE</scope>
</reference>
<evidence type="ECO:0000313" key="1">
    <source>
        <dbReference type="EMBL" id="SVB15274.1"/>
    </source>
</evidence>
<dbReference type="AlphaFoldDB" id="A0A382BNM0"/>
<dbReference type="InterPro" id="IPR012349">
    <property type="entry name" value="Split_barrel_FMN-bd"/>
</dbReference>
<feature type="non-terminal residue" evidence="1">
    <location>
        <position position="60"/>
    </location>
</feature>
<dbReference type="SUPFAM" id="SSF50475">
    <property type="entry name" value="FMN-binding split barrel"/>
    <property type="match status" value="1"/>
</dbReference>
<proteinExistence type="predicted"/>
<sequence length="60" mass="6760">MVVIGPGGYSKSGNNKDTLLNIKNNPEFVCNFVSWDVKDIMNESSYSFDNNESEIEKLNI</sequence>
<name>A0A382BNM0_9ZZZZ</name>